<evidence type="ECO:0000259" key="1">
    <source>
        <dbReference type="Pfam" id="PF02627"/>
    </source>
</evidence>
<dbReference type="InterPro" id="IPR004675">
    <property type="entry name" value="AhpD_core"/>
</dbReference>
<sequence>MSRIAIPTREAAPVASQPILDAVNKQLGVVPGLFRLVSISPAALAGMTSLSGALTRALDVKTRERIALAVAQVNGCDYCLSAHTYLGLNLAKISAEEIALNRKGASGDAKADAAVRFAARVAETRGKVKDADIAAVKLAGFTEAQVIEIVAVVAENFLTNLINNVAETDIDFPVVRAAEAA</sequence>
<organism evidence="2 3">
    <name type="scientific">Mesorhizobium qingshengii</name>
    <dbReference type="NCBI Taxonomy" id="1165689"/>
    <lineage>
        <taxon>Bacteria</taxon>
        <taxon>Pseudomonadati</taxon>
        <taxon>Pseudomonadota</taxon>
        <taxon>Alphaproteobacteria</taxon>
        <taxon>Hyphomicrobiales</taxon>
        <taxon>Phyllobacteriaceae</taxon>
        <taxon>Mesorhizobium</taxon>
    </lineage>
</organism>
<dbReference type="NCBIfam" id="TIGR00778">
    <property type="entry name" value="ahpD_dom"/>
    <property type="match status" value="1"/>
</dbReference>
<keyword evidence="2" id="KW-0575">Peroxidase</keyword>
<gene>
    <name evidence="2" type="ORF">SAMN02927914_03576</name>
</gene>
<dbReference type="STRING" id="1165689.SAMN02927914_03576"/>
<proteinExistence type="predicted"/>
<dbReference type="AlphaFoldDB" id="A0A1G5YPU9"/>
<dbReference type="PANTHER" id="PTHR35446:SF3">
    <property type="entry name" value="CMD DOMAIN-CONTAINING PROTEIN"/>
    <property type="match status" value="1"/>
</dbReference>
<dbReference type="Pfam" id="PF02627">
    <property type="entry name" value="CMD"/>
    <property type="match status" value="1"/>
</dbReference>
<dbReference type="SUPFAM" id="SSF69118">
    <property type="entry name" value="AhpD-like"/>
    <property type="match status" value="1"/>
</dbReference>
<dbReference type="RefSeq" id="WP_091579950.1">
    <property type="nucleotide sequence ID" value="NZ_FMXM01000010.1"/>
</dbReference>
<dbReference type="InterPro" id="IPR003779">
    <property type="entry name" value="CMD-like"/>
</dbReference>
<dbReference type="OrthoDB" id="9808310at2"/>
<dbReference type="GO" id="GO:0051920">
    <property type="term" value="F:peroxiredoxin activity"/>
    <property type="evidence" value="ECO:0007669"/>
    <property type="project" value="InterPro"/>
</dbReference>
<dbReference type="InterPro" id="IPR029032">
    <property type="entry name" value="AhpD-like"/>
</dbReference>
<name>A0A1G5YPU9_9HYPH</name>
<keyword evidence="2" id="KW-0560">Oxidoreductase</keyword>
<feature type="domain" description="Carboxymuconolactone decarboxylase-like" evidence="1">
    <location>
        <begin position="41"/>
        <end position="120"/>
    </location>
</feature>
<reference evidence="2 3" key="1">
    <citation type="submission" date="2016-10" db="EMBL/GenBank/DDBJ databases">
        <authorList>
            <person name="de Groot N.N."/>
        </authorList>
    </citation>
    <scope>NUCLEOTIDE SEQUENCE [LARGE SCALE GENOMIC DNA]</scope>
    <source>
        <strain evidence="2 3">CGMCC 1.12097</strain>
    </source>
</reference>
<protein>
    <submittedName>
        <fullName evidence="2">Uncharacterized peroxidase-related enzyme</fullName>
    </submittedName>
</protein>
<dbReference type="Gene3D" id="1.20.1290.10">
    <property type="entry name" value="AhpD-like"/>
    <property type="match status" value="1"/>
</dbReference>
<dbReference type="EMBL" id="FMXM01000010">
    <property type="protein sequence ID" value="SDA84434.1"/>
    <property type="molecule type" value="Genomic_DNA"/>
</dbReference>
<dbReference type="PANTHER" id="PTHR35446">
    <property type="entry name" value="SI:CH211-175M2.5"/>
    <property type="match status" value="1"/>
</dbReference>
<dbReference type="Proteomes" id="UP000198588">
    <property type="component" value="Unassembled WGS sequence"/>
</dbReference>
<evidence type="ECO:0000313" key="2">
    <source>
        <dbReference type="EMBL" id="SDA84434.1"/>
    </source>
</evidence>
<evidence type="ECO:0000313" key="3">
    <source>
        <dbReference type="Proteomes" id="UP000198588"/>
    </source>
</evidence>
<accession>A0A1G5YPU9</accession>